<dbReference type="RefSeq" id="WP_021926802.1">
    <property type="nucleotide sequence ID" value="NZ_JACOOT010000032.1"/>
</dbReference>
<comment type="caution">
    <text evidence="2">The sequence shown here is derived from an EMBL/GenBank/DDBJ whole genome shotgun (WGS) entry which is preliminary data.</text>
</comment>
<evidence type="ECO:0000313" key="3">
    <source>
        <dbReference type="Proteomes" id="UP000652847"/>
    </source>
</evidence>
<keyword evidence="1" id="KW-1133">Transmembrane helix</keyword>
<feature type="transmembrane region" description="Helical" evidence="1">
    <location>
        <begin position="152"/>
        <end position="179"/>
    </location>
</feature>
<feature type="transmembrane region" description="Helical" evidence="1">
    <location>
        <begin position="67"/>
        <end position="84"/>
    </location>
</feature>
<feature type="transmembrane region" description="Helical" evidence="1">
    <location>
        <begin position="21"/>
        <end position="43"/>
    </location>
</feature>
<name>A0A8I0AKP6_9FIRM</name>
<keyword evidence="1" id="KW-0812">Transmembrane</keyword>
<protein>
    <submittedName>
        <fullName evidence="2">TraX protein</fullName>
    </submittedName>
</protein>
<keyword evidence="3" id="KW-1185">Reference proteome</keyword>
<proteinExistence type="predicted"/>
<feature type="transmembrane region" description="Helical" evidence="1">
    <location>
        <begin position="221"/>
        <end position="240"/>
    </location>
</feature>
<sequence length="247" mass="28976">MTLQTSTSFIPEKYRILSGSALKVLAMAIMLIDHTASFLLRYYPPVTRAWFQIGSTSYSLYRVMRDVGRAAFPIFCFLLVEGFLHTHDRFKYGRNLLIFACISEIPWNFAQNGTLLFADKQNVFFTLFLGYLAFCLIDRFKENPTMQLVSMLALLAVSYFLKADYGYKGYVFLLIMFWLHQYKPAQALIGSCWLIYEWKACFAFISLNMYNGRRGFIRGKWAKYFFYAFYPVHIAILTIIRKKWFGI</sequence>
<dbReference type="Proteomes" id="UP000652847">
    <property type="component" value="Unassembled WGS sequence"/>
</dbReference>
<dbReference type="EMBL" id="JACOOT010000032">
    <property type="protein sequence ID" value="MBC5652064.1"/>
    <property type="molecule type" value="Genomic_DNA"/>
</dbReference>
<dbReference type="AlphaFoldDB" id="A0A8I0AKP6"/>
<feature type="transmembrane region" description="Helical" evidence="1">
    <location>
        <begin position="185"/>
        <end position="209"/>
    </location>
</feature>
<evidence type="ECO:0000313" key="2">
    <source>
        <dbReference type="EMBL" id="MBC5652064.1"/>
    </source>
</evidence>
<keyword evidence="1" id="KW-0472">Membrane</keyword>
<accession>A0A8I0AKP6</accession>
<feature type="transmembrane region" description="Helical" evidence="1">
    <location>
        <begin position="123"/>
        <end position="140"/>
    </location>
</feature>
<dbReference type="Pfam" id="PF05857">
    <property type="entry name" value="TraX"/>
    <property type="match status" value="1"/>
</dbReference>
<organism evidence="2 3">
    <name type="scientific">Blautia segnis</name>
    <dbReference type="NCBI Taxonomy" id="2763030"/>
    <lineage>
        <taxon>Bacteria</taxon>
        <taxon>Bacillati</taxon>
        <taxon>Bacillota</taxon>
        <taxon>Clostridia</taxon>
        <taxon>Lachnospirales</taxon>
        <taxon>Lachnospiraceae</taxon>
        <taxon>Blautia</taxon>
    </lineage>
</organism>
<gene>
    <name evidence="2" type="ORF">H8S54_13350</name>
</gene>
<reference evidence="2 3" key="1">
    <citation type="submission" date="2020-08" db="EMBL/GenBank/DDBJ databases">
        <title>Genome public.</title>
        <authorList>
            <person name="Liu C."/>
            <person name="Sun Q."/>
        </authorList>
    </citation>
    <scope>NUCLEOTIDE SEQUENCE [LARGE SCALE GENOMIC DNA]</scope>
    <source>
        <strain evidence="2 3">BX17</strain>
    </source>
</reference>
<dbReference type="InterPro" id="IPR008875">
    <property type="entry name" value="TraX"/>
</dbReference>
<feature type="transmembrane region" description="Helical" evidence="1">
    <location>
        <begin position="96"/>
        <end position="117"/>
    </location>
</feature>
<evidence type="ECO:0000256" key="1">
    <source>
        <dbReference type="SAM" id="Phobius"/>
    </source>
</evidence>